<dbReference type="PROSITE" id="PS51211">
    <property type="entry name" value="VITELLOGENIN"/>
    <property type="match status" value="1"/>
</dbReference>
<dbReference type="SMART" id="SM00216">
    <property type="entry name" value="VWD"/>
    <property type="match status" value="1"/>
</dbReference>
<evidence type="ECO:0000313" key="10">
    <source>
        <dbReference type="EMBL" id="APR62728.1"/>
    </source>
</evidence>
<dbReference type="SMART" id="SM01169">
    <property type="entry name" value="DUF1943"/>
    <property type="match status" value="1"/>
</dbReference>
<dbReference type="InterPro" id="IPR011030">
    <property type="entry name" value="Lipovitellin_superhlx_dom"/>
</dbReference>
<feature type="domain" description="Vitellogenin" evidence="8">
    <location>
        <begin position="28"/>
        <end position="805"/>
    </location>
</feature>
<dbReference type="GO" id="GO:0005319">
    <property type="term" value="F:lipid transporter activity"/>
    <property type="evidence" value="ECO:0007669"/>
    <property type="project" value="InterPro"/>
</dbReference>
<evidence type="ECO:0000256" key="1">
    <source>
        <dbReference type="ARBA" id="ARBA00022729"/>
    </source>
</evidence>
<dbReference type="Pfam" id="PF01347">
    <property type="entry name" value="Vitellogenin_N"/>
    <property type="match status" value="1"/>
</dbReference>
<dbReference type="InterPro" id="IPR001747">
    <property type="entry name" value="Vitellogenin_N"/>
</dbReference>
<dbReference type="Pfam" id="PF00094">
    <property type="entry name" value="VWD"/>
    <property type="match status" value="1"/>
</dbReference>
<evidence type="ECO:0000259" key="8">
    <source>
        <dbReference type="PROSITE" id="PS51211"/>
    </source>
</evidence>
<protein>
    <submittedName>
        <fullName evidence="10">Vitellogenin 2</fullName>
    </submittedName>
</protein>
<organism evidence="10">
    <name type="scientific">Harmonia axyridis</name>
    <name type="common">Multicolored Asian lady beetle</name>
    <name type="synonym">Coccinella axyridis</name>
    <dbReference type="NCBI Taxonomy" id="115357"/>
    <lineage>
        <taxon>Eukaryota</taxon>
        <taxon>Metazoa</taxon>
        <taxon>Ecdysozoa</taxon>
        <taxon>Arthropoda</taxon>
        <taxon>Hexapoda</taxon>
        <taxon>Insecta</taxon>
        <taxon>Pterygota</taxon>
        <taxon>Neoptera</taxon>
        <taxon>Endopterygota</taxon>
        <taxon>Coleoptera</taxon>
        <taxon>Polyphaga</taxon>
        <taxon>Cucujiformia</taxon>
        <taxon>Coccinelloidea</taxon>
        <taxon>Coccinellidae</taxon>
        <taxon>Coccinellinae</taxon>
        <taxon>Coccinellini</taxon>
        <taxon>Harmonia</taxon>
    </lineage>
</organism>
<dbReference type="InterPro" id="IPR001846">
    <property type="entry name" value="VWF_type-D"/>
</dbReference>
<dbReference type="PROSITE" id="PS51233">
    <property type="entry name" value="VWFD"/>
    <property type="match status" value="1"/>
</dbReference>
<dbReference type="InterPro" id="IPR015819">
    <property type="entry name" value="Lipid_transp_b-sht_shell"/>
</dbReference>
<keyword evidence="4" id="KW-0325">Glycoprotein</keyword>
<proteinExistence type="evidence at transcript level"/>
<evidence type="ECO:0000256" key="6">
    <source>
        <dbReference type="SAM" id="MobiDB-lite"/>
    </source>
</evidence>
<keyword evidence="1 7" id="KW-0732">Signal</keyword>
<sequence length="1791" mass="203975">MVGFNMRSQFLICFFVGLALAHPNNPAWKSNTEYTYEVSGRTLASFNGISDEYTGIVLRAKLLVHPQGTDRLRCQINHPEYAEVHTTLTEGWMSKLPENKLSYRPLKMANKPFEVVLKNGVVKDVIVEKEVSQWEANVIKSFVSQFQLDTKAENAIHSDYNVLPNDETNNAVYKTIEDTVTGITETSYDIHPMPEYILQAEPHLAPFPHLKGDGSIIEIVKNKNYTAGHQLPAYFVGLGKAGKWQIAGNRMGGVIHRNSFSRAIVTGTLQRYTIQYSETTNEIVVSLKTNRKGSVNSMIRIKLVNAQQQTSQLSTLSSPVRTGSLVYTYQKEKSEGFVSEGRTFESHKYMKHSDDEVSYTKHHKRHPRSLFSSEETDESSMESEEEWTSLKPKLSEYFHVPLVGVSIGYNGLSIKKAPGMQIVEKACSFAQKIASDLEEPEEIPKKQTLGKFITLTAILRVMDEQELKQAAQRLYTKETKGHKYNTWVIFRDSVAECGTGPAFMVIKHYIETKKLEGYEAAGVISTMGGSVRQPTEEYMRSFYGLVKSQIEDQQDTSSLNETVLFTFSELAHNVYVDRNFSHREYPTHAFGKFYTTAGRTFIKEEVIPYITKQMKEAISNGDSRKINTYIRALGQIGDRQILYAFEPYLEGKIPCSQFQRLLMVLSLRDVARVHPEAVGPILYRIYQNIGETTELRVASVYILMHTSPSAEMLQRIAKYTQIETDHRVSAAVKSAIKSVASLEGSQFAPLRSAAESASHYLTEKDYGIQDSQDLFKSYAYHNWGSYYKHVLQTIVSEQSGIPSSFYASFQGDGQGMKYKSFTFESVFSDIRNLAQVFQKKTRWYKEEQNKHQSSQQSEQSTWSSPNIARMLNLQTEELEQLEGIIALHLGELKKHFIFDNHTIESLPETIEQILSNYENGKKIEYTKLFNNRNGVIAYPTVTGLPFFIKYEVPVLVHIEGSVKAKSQPRFASNGEFILPEKIELGGELKIAVSAKQQLKYGFVAPFSHHEYYAGRDDDVQVYLPVKSEIVVDIKKNKFHFEIEPLETERKIKIFQVTSAPYTSKQDILELDASAEKKNVHIIRKSNPQQWEQIIGDRSIGMAFRVKYENDDRYYSIKDLVKDFYELDALYKKVDVEYVPELSRNKKLSTDVIYRQETKKECNEQDGKAMIAKLSELPRRQDERVAEITKYASAGIQNARMQVLDASVHFSGEQSVDYIMTMTYARNQEDSKSRLLAYVKKHCSQSRPFAAAVSMKFDMARVTGLDVDYIMNTNLQSSVTIDGAFSETLPTKNQFQIEAKLKRSSARKQYLMEQPYYHRCQSESQQGNKQLLACANITQMAGLLDSMSIKMKYSKMSSKDVYSVLSAYNSFVPQDSVFGIEYKQHKNKQGEIDLEVQFSPELERANISLYSRDVQAYIKDKAVDSWARHVFVSHPVFNVVDRVAGKLYGLKTFKPICTMDKSAAYTFDGYEYPLTLSNYWTVLMQYVPLRSSDDSYSTVEEQLKHELYNYVVLAKQSSQGSHQKDVKIVVSTPATEGKVVEITMKPMSSGEYPQVYVNDKQVSVKRDGDSETYYNQVTILGLPNSEVYVRVHDDFYVIYDGKRVKITSLGVKLRNRVRGLCGTFDSLSYDDFTTPSNCVVRDAKELIASYTVLKNGESSPEVTEYKNSHKSKCIHKKLPLYVNYISKKEKSMYSSQSPSRTQQSSSSCMNYQTRYVVENVQMCFTVRPLKVCSPGCQEESTVYQSVDVHCVENKNVASLWKSQIDKGASPDFSHKSVTKSAQIQVPISCRSY</sequence>
<dbReference type="InterPro" id="IPR050733">
    <property type="entry name" value="Vitellogenin/Apolipophorin"/>
</dbReference>
<feature type="chain" id="PRO_5012643353" evidence="7">
    <location>
        <begin position="22"/>
        <end position="1791"/>
    </location>
</feature>
<dbReference type="PANTHER" id="PTHR23345">
    <property type="entry name" value="VITELLOGENIN-RELATED"/>
    <property type="match status" value="1"/>
</dbReference>
<evidence type="ECO:0000256" key="3">
    <source>
        <dbReference type="ARBA" id="ARBA00023157"/>
    </source>
</evidence>
<dbReference type="SMART" id="SM00638">
    <property type="entry name" value="LPD_N"/>
    <property type="match status" value="1"/>
</dbReference>
<dbReference type="SUPFAM" id="SSF56968">
    <property type="entry name" value="Lipovitellin-phosvitin complex, beta-sheet shell regions"/>
    <property type="match status" value="2"/>
</dbReference>
<dbReference type="InterPro" id="IPR015255">
    <property type="entry name" value="Vitellinogen_open_b-sht"/>
</dbReference>
<dbReference type="GO" id="GO:0045735">
    <property type="term" value="F:nutrient reservoir activity"/>
    <property type="evidence" value="ECO:0007669"/>
    <property type="project" value="UniProtKB-KW"/>
</dbReference>
<feature type="signal peptide" evidence="7">
    <location>
        <begin position="1"/>
        <end position="21"/>
    </location>
</feature>
<dbReference type="Gene3D" id="2.20.80.10">
    <property type="entry name" value="Lipovitellin-phosvitin complex, chain A, domain 4"/>
    <property type="match status" value="1"/>
</dbReference>
<dbReference type="Pfam" id="PF09172">
    <property type="entry name" value="Vit_open_b-sht"/>
    <property type="match status" value="1"/>
</dbReference>
<evidence type="ECO:0000259" key="9">
    <source>
        <dbReference type="PROSITE" id="PS51233"/>
    </source>
</evidence>
<feature type="compositionally biased region" description="Acidic residues" evidence="6">
    <location>
        <begin position="374"/>
        <end position="384"/>
    </location>
</feature>
<evidence type="ECO:0000256" key="7">
    <source>
        <dbReference type="SAM" id="SignalP"/>
    </source>
</evidence>
<dbReference type="PANTHER" id="PTHR23345:SF15">
    <property type="entry name" value="VITELLOGENIN 1-RELATED"/>
    <property type="match status" value="1"/>
</dbReference>
<dbReference type="SUPFAM" id="SSF48431">
    <property type="entry name" value="Lipovitellin-phosvitin complex, superhelical domain"/>
    <property type="match status" value="1"/>
</dbReference>
<comment type="caution">
    <text evidence="5">Lacks conserved residue(s) required for the propagation of feature annotation.</text>
</comment>
<evidence type="ECO:0000256" key="2">
    <source>
        <dbReference type="ARBA" id="ARBA00022761"/>
    </source>
</evidence>
<keyword evidence="3" id="KW-1015">Disulfide bond</keyword>
<name>A0A1X9ITQ0_HARAX</name>
<dbReference type="FunFam" id="1.25.10.20:FF:000003">
    <property type="entry name" value="Vitellogenin C"/>
    <property type="match status" value="1"/>
</dbReference>
<keyword evidence="2" id="KW-0758">Storage protein</keyword>
<dbReference type="InterPro" id="IPR015816">
    <property type="entry name" value="Vitellinogen_b-sht_N"/>
</dbReference>
<feature type="region of interest" description="Disordered" evidence="6">
    <location>
        <begin position="358"/>
        <end position="384"/>
    </location>
</feature>
<dbReference type="EMBL" id="KY032002">
    <property type="protein sequence ID" value="APR62728.1"/>
    <property type="molecule type" value="mRNA"/>
</dbReference>
<accession>A0A1X9ITQ0</accession>
<evidence type="ECO:0000256" key="4">
    <source>
        <dbReference type="ARBA" id="ARBA00023180"/>
    </source>
</evidence>
<dbReference type="Gene3D" id="2.30.230.10">
    <property type="entry name" value="Lipovitellin, beta-sheet shell regions, chain A"/>
    <property type="match status" value="1"/>
</dbReference>
<dbReference type="Gene3D" id="1.25.10.20">
    <property type="entry name" value="Vitellinogen, superhelical"/>
    <property type="match status" value="1"/>
</dbReference>
<reference evidence="10" key="1">
    <citation type="journal article" date="2016" name="Sci. Rep.">
        <title>Identification of Development-Related Genes in the Ovaries of Adult Harmonia axyridis (Pallas) Lady Beetles Using a Time- Series Analysis by RNA-seq.</title>
        <authorList>
            <person name="Du W."/>
            <person name="Zeng F."/>
        </authorList>
    </citation>
    <scope>NUCLEOTIDE SEQUENCE</scope>
</reference>
<evidence type="ECO:0000256" key="5">
    <source>
        <dbReference type="PROSITE-ProRule" id="PRU00557"/>
    </source>
</evidence>
<feature type="domain" description="VWFD" evidence="9">
    <location>
        <begin position="1454"/>
        <end position="1659"/>
    </location>
</feature>